<proteinExistence type="predicted"/>
<evidence type="ECO:0000313" key="2">
    <source>
        <dbReference type="Proteomes" id="UP000216998"/>
    </source>
</evidence>
<evidence type="ECO:0008006" key="3">
    <source>
        <dbReference type="Google" id="ProtNLM"/>
    </source>
</evidence>
<gene>
    <name evidence="1" type="ORF">CHU95_15645</name>
</gene>
<dbReference type="Gene3D" id="3.40.1530.20">
    <property type="entry name" value="Protein of unknown function (DUF1491)"/>
    <property type="match status" value="1"/>
</dbReference>
<dbReference type="EMBL" id="NOXU01000030">
    <property type="protein sequence ID" value="OYQ33766.1"/>
    <property type="molecule type" value="Genomic_DNA"/>
</dbReference>
<dbReference type="Proteomes" id="UP000216998">
    <property type="component" value="Unassembled WGS sequence"/>
</dbReference>
<dbReference type="Pfam" id="PF07372">
    <property type="entry name" value="DUF1491"/>
    <property type="match status" value="1"/>
</dbReference>
<organism evidence="1 2">
    <name type="scientific">Niveispirillum lacus</name>
    <dbReference type="NCBI Taxonomy" id="1981099"/>
    <lineage>
        <taxon>Bacteria</taxon>
        <taxon>Pseudomonadati</taxon>
        <taxon>Pseudomonadota</taxon>
        <taxon>Alphaproteobacteria</taxon>
        <taxon>Rhodospirillales</taxon>
        <taxon>Azospirillaceae</taxon>
        <taxon>Niveispirillum</taxon>
    </lineage>
</organism>
<accession>A0A255YX05</accession>
<dbReference type="AlphaFoldDB" id="A0A255YX05"/>
<dbReference type="RefSeq" id="WP_094457205.1">
    <property type="nucleotide sequence ID" value="NZ_NOXU01000030.1"/>
</dbReference>
<comment type="caution">
    <text evidence="1">The sequence shown here is derived from an EMBL/GenBank/DDBJ whole genome shotgun (WGS) entry which is preliminary data.</text>
</comment>
<dbReference type="OrthoDB" id="9809136at2"/>
<keyword evidence="2" id="KW-1185">Reference proteome</keyword>
<protein>
    <recommendedName>
        <fullName evidence="3">GTP-binding protein Era</fullName>
    </recommendedName>
</protein>
<dbReference type="InterPro" id="IPR009964">
    <property type="entry name" value="DUF1491"/>
</dbReference>
<evidence type="ECO:0000313" key="1">
    <source>
        <dbReference type="EMBL" id="OYQ33766.1"/>
    </source>
</evidence>
<reference evidence="1 2" key="1">
    <citation type="submission" date="2017-07" db="EMBL/GenBank/DDBJ databases">
        <title>Niveispirillum cyanobacteriorum sp. nov., isolated from cyanobacterial aggregates in a eutrophic lake.</title>
        <authorList>
            <person name="Cai H."/>
        </authorList>
    </citation>
    <scope>NUCLEOTIDE SEQUENCE [LARGE SCALE GENOMIC DNA]</scope>
    <source>
        <strain evidence="2">TH1-14</strain>
    </source>
</reference>
<sequence>MEERLPTHLFVQSHLWRLSAAGVPVYVLRKGERESGLILLKITVPFQGCRMFSQGRDISGRLGWQPGASGAMIDEMAAREFVERHVKRDPDLWVIEVETRDGSNPFVEDKT</sequence>
<name>A0A255YX05_9PROT</name>